<gene>
    <name evidence="1" type="ORF">GGR43_001916</name>
</gene>
<name>A0A7W6BQY8_9SPHN</name>
<comment type="caution">
    <text evidence="1">The sequence shown here is derived from an EMBL/GenBank/DDBJ whole genome shotgun (WGS) entry which is preliminary data.</text>
</comment>
<dbReference type="RefSeq" id="WP_188071754.1">
    <property type="nucleotide sequence ID" value="NZ_JACIDT010000006.1"/>
</dbReference>
<proteinExistence type="predicted"/>
<dbReference type="Proteomes" id="UP000571950">
    <property type="component" value="Unassembled WGS sequence"/>
</dbReference>
<evidence type="ECO:0000313" key="1">
    <source>
        <dbReference type="EMBL" id="MBB3926199.1"/>
    </source>
</evidence>
<dbReference type="EMBL" id="JACIDT010000006">
    <property type="protein sequence ID" value="MBB3926199.1"/>
    <property type="molecule type" value="Genomic_DNA"/>
</dbReference>
<evidence type="ECO:0000313" key="2">
    <source>
        <dbReference type="Proteomes" id="UP000571950"/>
    </source>
</evidence>
<dbReference type="AlphaFoldDB" id="A0A7W6BQY8"/>
<protein>
    <submittedName>
        <fullName evidence="1">Uncharacterized protein</fullName>
    </submittedName>
</protein>
<organism evidence="1 2">
    <name type="scientific">Sphingobium jiangsuense</name>
    <dbReference type="NCBI Taxonomy" id="870476"/>
    <lineage>
        <taxon>Bacteria</taxon>
        <taxon>Pseudomonadati</taxon>
        <taxon>Pseudomonadota</taxon>
        <taxon>Alphaproteobacteria</taxon>
        <taxon>Sphingomonadales</taxon>
        <taxon>Sphingomonadaceae</taxon>
        <taxon>Sphingobium</taxon>
    </lineage>
</organism>
<accession>A0A7W6BQY8</accession>
<reference evidence="1 2" key="1">
    <citation type="submission" date="2020-08" db="EMBL/GenBank/DDBJ databases">
        <title>Genomic Encyclopedia of Type Strains, Phase IV (KMG-IV): sequencing the most valuable type-strain genomes for metagenomic binning, comparative biology and taxonomic classification.</title>
        <authorList>
            <person name="Goeker M."/>
        </authorList>
    </citation>
    <scope>NUCLEOTIDE SEQUENCE [LARGE SCALE GENOMIC DNA]</scope>
    <source>
        <strain evidence="1 2">DSM 26189</strain>
    </source>
</reference>
<sequence length="68" mass="7910">MSEKRYECMIYDCDFPTQTARFRMPSDFLVAGGIYEIRRLRSSTDDDRAVWAGLPDPPEYEEGRPDAD</sequence>
<keyword evidence="2" id="KW-1185">Reference proteome</keyword>